<dbReference type="InterPro" id="IPR036890">
    <property type="entry name" value="HATPase_C_sf"/>
</dbReference>
<evidence type="ECO:0000256" key="1">
    <source>
        <dbReference type="SAM" id="Phobius"/>
    </source>
</evidence>
<dbReference type="AlphaFoldDB" id="A0A1I5VH69"/>
<dbReference type="InterPro" id="IPR032834">
    <property type="entry name" value="NatK-like_C"/>
</dbReference>
<sequence length="428" mass="49611">MNTMFEIWDLISYAVQLILSGTIVIIFSPRKKYWGLRYAVSAALFILVSLFMNHFSRNIMEVIGFVGYWSLYIAGVLFQIFLCTEYNMRQVLYYSIVALAVQHVAFDICEIFDAIFGRIQVIDIVVYILIYGIFAFVIKRIFAKMEAKSFKQTDLVPIITIMMIVLFVSVMYKGNTFYDVEFSWNYVYYRIVDALCCVYILWTQGTRRLSEYYASELEGINKAFMIQKEQFKIKQETIDSINRKCHDLKHQIEAIHHMEKDSDREAFYKELKKDIMIYDVAIDTGNEALNVLMMDKGLYCCEHDIQLSCMADAGSLSFMKLEDVYAIFGNALDNAITAVEKISDKEKRVINLKVLNQNNMFMLQLQNYYNGVLSFEDGMPLTTKTDKTQHGFGVKSIRYLAEKYGGTMTVNAKDGIFTLQILLPIMEQ</sequence>
<feature type="transmembrane region" description="Helical" evidence="1">
    <location>
        <begin position="155"/>
        <end position="174"/>
    </location>
</feature>
<feature type="transmembrane region" description="Helical" evidence="1">
    <location>
        <begin position="121"/>
        <end position="143"/>
    </location>
</feature>
<evidence type="ECO:0000313" key="3">
    <source>
        <dbReference type="EMBL" id="SFQ06819.1"/>
    </source>
</evidence>
<feature type="transmembrane region" description="Helical" evidence="1">
    <location>
        <begin position="6"/>
        <end position="27"/>
    </location>
</feature>
<dbReference type="Gene3D" id="3.30.565.10">
    <property type="entry name" value="Histidine kinase-like ATPase, C-terminal domain"/>
    <property type="match status" value="1"/>
</dbReference>
<dbReference type="Pfam" id="PF14501">
    <property type="entry name" value="HATPase_c_5"/>
    <property type="match status" value="1"/>
</dbReference>
<gene>
    <name evidence="3" type="ORF">SAMN04487928_11739</name>
</gene>
<feature type="transmembrane region" description="Helical" evidence="1">
    <location>
        <begin position="62"/>
        <end position="84"/>
    </location>
</feature>
<organism evidence="3 4">
    <name type="scientific">Butyrivibrio proteoclasticus</name>
    <dbReference type="NCBI Taxonomy" id="43305"/>
    <lineage>
        <taxon>Bacteria</taxon>
        <taxon>Bacillati</taxon>
        <taxon>Bacillota</taxon>
        <taxon>Clostridia</taxon>
        <taxon>Lachnospirales</taxon>
        <taxon>Lachnospiraceae</taxon>
        <taxon>Butyrivibrio</taxon>
    </lineage>
</organism>
<dbReference type="OrthoDB" id="9813149at2"/>
<reference evidence="4" key="1">
    <citation type="submission" date="2016-10" db="EMBL/GenBank/DDBJ databases">
        <authorList>
            <person name="Varghese N."/>
            <person name="Submissions S."/>
        </authorList>
    </citation>
    <scope>NUCLEOTIDE SEQUENCE [LARGE SCALE GENOMIC DNA]</scope>
    <source>
        <strain evidence="4">P18</strain>
    </source>
</reference>
<feature type="transmembrane region" description="Helical" evidence="1">
    <location>
        <begin position="91"/>
        <end position="115"/>
    </location>
</feature>
<dbReference type="EMBL" id="FOXO01000017">
    <property type="protein sequence ID" value="SFQ06819.1"/>
    <property type="molecule type" value="Genomic_DNA"/>
</dbReference>
<keyword evidence="1" id="KW-1133">Transmembrane helix</keyword>
<proteinExistence type="predicted"/>
<feature type="transmembrane region" description="Helical" evidence="1">
    <location>
        <begin position="34"/>
        <end position="56"/>
    </location>
</feature>
<evidence type="ECO:0000313" key="4">
    <source>
        <dbReference type="Proteomes" id="UP000182624"/>
    </source>
</evidence>
<keyword evidence="1" id="KW-0472">Membrane</keyword>
<keyword evidence="1" id="KW-0812">Transmembrane</keyword>
<feature type="domain" description="Sensor histidine kinase NatK-like C-terminal" evidence="2">
    <location>
        <begin position="319"/>
        <end position="424"/>
    </location>
</feature>
<accession>A0A1I5VH69</accession>
<name>A0A1I5VH69_9FIRM</name>
<dbReference type="Proteomes" id="UP000182624">
    <property type="component" value="Unassembled WGS sequence"/>
</dbReference>
<evidence type="ECO:0000259" key="2">
    <source>
        <dbReference type="Pfam" id="PF14501"/>
    </source>
</evidence>
<keyword evidence="4" id="KW-1185">Reference proteome</keyword>
<dbReference type="CDD" id="cd16935">
    <property type="entry name" value="HATPase_AgrC-ComD-like"/>
    <property type="match status" value="1"/>
</dbReference>
<dbReference type="SUPFAM" id="SSF55874">
    <property type="entry name" value="ATPase domain of HSP90 chaperone/DNA topoisomerase II/histidine kinase"/>
    <property type="match status" value="1"/>
</dbReference>
<protein>
    <submittedName>
        <fullName evidence="3">GHKL domain-containing protein</fullName>
    </submittedName>
</protein>